<keyword evidence="3" id="KW-0081">Bacteriolytic enzyme</keyword>
<evidence type="ECO:0000256" key="4">
    <source>
        <dbReference type="ARBA" id="ARBA00022801"/>
    </source>
</evidence>
<keyword evidence="7" id="KW-0732">Signal</keyword>
<accession>A0A9W8K5S9</accession>
<dbReference type="Gene3D" id="1.10.530.40">
    <property type="match status" value="1"/>
</dbReference>
<sequence>MLKVLAVLVSVCSARAALNGPCSVNGTAGVCITTSSCSSGGGTSYTGFCPDDPTDVKCCTKTSCGTGGNCRFTSDCTTGNIASGNAEFILEYRRISNAYFASGLCPGPADFKCCLPAACGPPPVNGATINLIKEFEGFVATPEPDPIGLPTVGYGHLCQTEGCAEVPYPFPLTLETASELLNADLVTYMTCIARDIVDSVQLNDNQYGALVSWAFNVGCTNTGGSTLIRRLNAGEDPNLVAAEELPKWRLAGGVILPGLVRRRAAEVALFQTPSSIIAHPPPC</sequence>
<proteinExistence type="inferred from homology"/>
<organism evidence="8 9">
    <name type="scientific">Agrocybe chaxingu</name>
    <dbReference type="NCBI Taxonomy" id="84603"/>
    <lineage>
        <taxon>Eukaryota</taxon>
        <taxon>Fungi</taxon>
        <taxon>Dikarya</taxon>
        <taxon>Basidiomycota</taxon>
        <taxon>Agaricomycotina</taxon>
        <taxon>Agaricomycetes</taxon>
        <taxon>Agaricomycetidae</taxon>
        <taxon>Agaricales</taxon>
        <taxon>Agaricineae</taxon>
        <taxon>Strophariaceae</taxon>
        <taxon>Agrocybe</taxon>
    </lineage>
</organism>
<dbReference type="AlphaFoldDB" id="A0A9W8K5S9"/>
<dbReference type="OrthoDB" id="2251794at2759"/>
<dbReference type="InterPro" id="IPR051018">
    <property type="entry name" value="Bacteriophage_GH24"/>
</dbReference>
<dbReference type="Proteomes" id="UP001148786">
    <property type="component" value="Unassembled WGS sequence"/>
</dbReference>
<evidence type="ECO:0000256" key="7">
    <source>
        <dbReference type="SAM" id="SignalP"/>
    </source>
</evidence>
<evidence type="ECO:0008006" key="10">
    <source>
        <dbReference type="Google" id="ProtNLM"/>
    </source>
</evidence>
<keyword evidence="4" id="KW-0378">Hydrolase</keyword>
<dbReference type="PANTHER" id="PTHR38107">
    <property type="match status" value="1"/>
</dbReference>
<reference evidence="8" key="1">
    <citation type="submission" date="2022-07" db="EMBL/GenBank/DDBJ databases">
        <title>Genome Sequence of Agrocybe chaxingu.</title>
        <authorList>
            <person name="Buettner E."/>
        </authorList>
    </citation>
    <scope>NUCLEOTIDE SEQUENCE</scope>
    <source>
        <strain evidence="8">MP-N11</strain>
    </source>
</reference>
<evidence type="ECO:0000256" key="3">
    <source>
        <dbReference type="ARBA" id="ARBA00022638"/>
    </source>
</evidence>
<evidence type="ECO:0000313" key="9">
    <source>
        <dbReference type="Proteomes" id="UP001148786"/>
    </source>
</evidence>
<feature type="chain" id="PRO_5040877478" description="Lysozyme" evidence="7">
    <location>
        <begin position="17"/>
        <end position="283"/>
    </location>
</feature>
<evidence type="ECO:0000313" key="8">
    <source>
        <dbReference type="EMBL" id="KAJ3513589.1"/>
    </source>
</evidence>
<dbReference type="InterPro" id="IPR033907">
    <property type="entry name" value="Endolysin_autolysin"/>
</dbReference>
<evidence type="ECO:0000256" key="6">
    <source>
        <dbReference type="ARBA" id="ARBA00023295"/>
    </source>
</evidence>
<keyword evidence="6" id="KW-0326">Glycosidase</keyword>
<evidence type="ECO:0000256" key="2">
    <source>
        <dbReference type="ARBA" id="ARBA00022529"/>
    </source>
</evidence>
<dbReference type="Pfam" id="PF00959">
    <property type="entry name" value="Phage_lysozyme"/>
    <property type="match status" value="1"/>
</dbReference>
<dbReference type="SUPFAM" id="SSF53955">
    <property type="entry name" value="Lysozyme-like"/>
    <property type="match status" value="1"/>
</dbReference>
<keyword evidence="9" id="KW-1185">Reference proteome</keyword>
<dbReference type="PANTHER" id="PTHR38107:SF3">
    <property type="entry name" value="LYSOZYME RRRD-RELATED"/>
    <property type="match status" value="1"/>
</dbReference>
<dbReference type="GO" id="GO:0003796">
    <property type="term" value="F:lysozyme activity"/>
    <property type="evidence" value="ECO:0007669"/>
    <property type="project" value="UniProtKB-EC"/>
</dbReference>
<dbReference type="InterPro" id="IPR034690">
    <property type="entry name" value="Endolysin_T4_type"/>
</dbReference>
<comment type="caution">
    <text evidence="8">The sequence shown here is derived from an EMBL/GenBank/DDBJ whole genome shotgun (WGS) entry which is preliminary data.</text>
</comment>
<dbReference type="GO" id="GO:0031640">
    <property type="term" value="P:killing of cells of another organism"/>
    <property type="evidence" value="ECO:0007669"/>
    <property type="project" value="UniProtKB-KW"/>
</dbReference>
<dbReference type="InterPro" id="IPR023347">
    <property type="entry name" value="Lysozyme_dom_sf"/>
</dbReference>
<dbReference type="InterPro" id="IPR002196">
    <property type="entry name" value="Glyco_hydro_24"/>
</dbReference>
<dbReference type="InterPro" id="IPR023346">
    <property type="entry name" value="Lysozyme-like_dom_sf"/>
</dbReference>
<protein>
    <recommendedName>
        <fullName evidence="10">Lysozyme</fullName>
    </recommendedName>
</protein>
<evidence type="ECO:0000256" key="5">
    <source>
        <dbReference type="ARBA" id="ARBA00023200"/>
    </source>
</evidence>
<dbReference type="GO" id="GO:0042742">
    <property type="term" value="P:defense response to bacterium"/>
    <property type="evidence" value="ECO:0007669"/>
    <property type="project" value="UniProtKB-KW"/>
</dbReference>
<name>A0A9W8K5S9_9AGAR</name>
<dbReference type="HAMAP" id="MF_04110">
    <property type="entry name" value="ENDOLYSIN_T4"/>
    <property type="match status" value="1"/>
</dbReference>
<feature type="signal peptide" evidence="7">
    <location>
        <begin position="1"/>
        <end position="16"/>
    </location>
</feature>
<dbReference type="GO" id="GO:0009253">
    <property type="term" value="P:peptidoglycan catabolic process"/>
    <property type="evidence" value="ECO:0007669"/>
    <property type="project" value="InterPro"/>
</dbReference>
<keyword evidence="5" id="KW-1035">Host cytoplasm</keyword>
<dbReference type="CDD" id="cd00737">
    <property type="entry name" value="lyz_endolysin_autolysin"/>
    <property type="match status" value="1"/>
</dbReference>
<keyword evidence="2" id="KW-0929">Antimicrobial</keyword>
<gene>
    <name evidence="8" type="ORF">NLJ89_g2862</name>
</gene>
<dbReference type="GO" id="GO:0016998">
    <property type="term" value="P:cell wall macromolecule catabolic process"/>
    <property type="evidence" value="ECO:0007669"/>
    <property type="project" value="InterPro"/>
</dbReference>
<dbReference type="EMBL" id="JANKHO010000190">
    <property type="protein sequence ID" value="KAJ3513589.1"/>
    <property type="molecule type" value="Genomic_DNA"/>
</dbReference>
<comment type="catalytic activity">
    <reaction evidence="1">
        <text>Hydrolysis of (1-&gt;4)-beta-linkages between N-acetylmuramic acid and N-acetyl-D-glucosamine residues in a peptidoglycan and between N-acetyl-D-glucosamine residues in chitodextrins.</text>
        <dbReference type="EC" id="3.2.1.17"/>
    </reaction>
</comment>
<evidence type="ECO:0000256" key="1">
    <source>
        <dbReference type="ARBA" id="ARBA00000632"/>
    </source>
</evidence>